<gene>
    <name evidence="1" type="ORF">L6164_006637</name>
</gene>
<protein>
    <submittedName>
        <fullName evidence="1">Uncharacterized protein</fullName>
    </submittedName>
</protein>
<keyword evidence="2" id="KW-1185">Reference proteome</keyword>
<dbReference type="Proteomes" id="UP000828941">
    <property type="component" value="Chromosome 3"/>
</dbReference>
<name>A0ACB9PUJ1_BAUVA</name>
<evidence type="ECO:0000313" key="1">
    <source>
        <dbReference type="EMBL" id="KAI4352378.1"/>
    </source>
</evidence>
<accession>A0ACB9PUJ1</accession>
<proteinExistence type="predicted"/>
<evidence type="ECO:0000313" key="2">
    <source>
        <dbReference type="Proteomes" id="UP000828941"/>
    </source>
</evidence>
<dbReference type="EMBL" id="CM039428">
    <property type="protein sequence ID" value="KAI4352378.1"/>
    <property type="molecule type" value="Genomic_DNA"/>
</dbReference>
<reference evidence="1 2" key="1">
    <citation type="journal article" date="2022" name="DNA Res.">
        <title>Chromosomal-level genome assembly of the orchid tree Bauhinia variegata (Leguminosae; Cercidoideae) supports the allotetraploid origin hypothesis of Bauhinia.</title>
        <authorList>
            <person name="Zhong Y."/>
            <person name="Chen Y."/>
            <person name="Zheng D."/>
            <person name="Pang J."/>
            <person name="Liu Y."/>
            <person name="Luo S."/>
            <person name="Meng S."/>
            <person name="Qian L."/>
            <person name="Wei D."/>
            <person name="Dai S."/>
            <person name="Zhou R."/>
        </authorList>
    </citation>
    <scope>NUCLEOTIDE SEQUENCE [LARGE SCALE GENOMIC DNA]</scope>
    <source>
        <strain evidence="1">BV-YZ2020</strain>
    </source>
</reference>
<organism evidence="1 2">
    <name type="scientific">Bauhinia variegata</name>
    <name type="common">Purple orchid tree</name>
    <name type="synonym">Phanera variegata</name>
    <dbReference type="NCBI Taxonomy" id="167791"/>
    <lineage>
        <taxon>Eukaryota</taxon>
        <taxon>Viridiplantae</taxon>
        <taxon>Streptophyta</taxon>
        <taxon>Embryophyta</taxon>
        <taxon>Tracheophyta</taxon>
        <taxon>Spermatophyta</taxon>
        <taxon>Magnoliopsida</taxon>
        <taxon>eudicotyledons</taxon>
        <taxon>Gunneridae</taxon>
        <taxon>Pentapetalae</taxon>
        <taxon>rosids</taxon>
        <taxon>fabids</taxon>
        <taxon>Fabales</taxon>
        <taxon>Fabaceae</taxon>
        <taxon>Cercidoideae</taxon>
        <taxon>Cercideae</taxon>
        <taxon>Bauhiniinae</taxon>
        <taxon>Bauhinia</taxon>
    </lineage>
</organism>
<comment type="caution">
    <text evidence="1">The sequence shown here is derived from an EMBL/GenBank/DDBJ whole genome shotgun (WGS) entry which is preliminary data.</text>
</comment>
<sequence>MERMDPKSEGPAIGIDLGTSNSCVGVWLNNRVEIISDDQGKRLTPSCVAFTSTERFIGDPAKNRATMNPTNTVFDVKRFIGRKFSDPIVQEDINEWPFRVIDGSHGEPKIVVNYKNEEKNFFAEEISSMILTRMREIAEVYLGSKIKSAVVSVPANFNSSQRQATKDAGVIAGLNIMRIINEPTAAAIAYCVDKKDDSDTIGIRNVVMFDLGGGTCDVSLVSIENDTMRVLATAGDTYLGGEDFDNRMVNHYVQKLKTENHNITGNPRALRKLRIACERAKRELSLTTDTTIHIDSLYEDDVDFHESITRNTFEKLTEDLLEKCRNLVKMCLDDANMDVDRVDDVVLVGGSTRIPKVQQLLQDLFHRENLICKSINPDEAVAYGAAVQAAILSGQFNEKVPNLSILDVSPLSLGYSLGNAMHVMIPRNNTFPSKKAKVLTEPKDYQTLKAYEGENNLLGKLCLSDVPADDGHVDIQIEVCFDTDANGISNFSAVETSSKTKIMMKYENERLTEKEIERIIREVEKLNAEDEEFKEKVKAKNDLEECAYKVRKELINTKLFPVDKKKILDAVDETIQWLDANEHAETVEYMDRKKVIESLINEEKQVRADVDRGASCAVAAFHVKEENVEEIIQEHDDEEHCQLFKAANDSIMAKEESASQDTPRTTLRDLLRAYDIK</sequence>